<evidence type="ECO:0000259" key="7">
    <source>
        <dbReference type="Pfam" id="PF08620"/>
    </source>
</evidence>
<feature type="compositionally biased region" description="Basic and acidic residues" evidence="5">
    <location>
        <begin position="14"/>
        <end position="29"/>
    </location>
</feature>
<evidence type="ECO:0000256" key="2">
    <source>
        <dbReference type="ARBA" id="ARBA00009953"/>
    </source>
</evidence>
<dbReference type="InterPro" id="IPR013929">
    <property type="entry name" value="RPAP1_C"/>
</dbReference>
<dbReference type="CDD" id="cd04188">
    <property type="entry name" value="DPG_synthase"/>
    <property type="match status" value="1"/>
</dbReference>
<protein>
    <recommendedName>
        <fullName evidence="12">Dolichyl-phosphate beta-glucosyltransferase</fullName>
    </recommendedName>
</protein>
<evidence type="ECO:0000259" key="9">
    <source>
        <dbReference type="Pfam" id="PF25766"/>
    </source>
</evidence>
<dbReference type="PANTHER" id="PTHR47605:SF2">
    <property type="entry name" value="TRANSCRIPTIONAL ELONGATION REGULATOR MINIYO"/>
    <property type="match status" value="1"/>
</dbReference>
<evidence type="ECO:0000256" key="5">
    <source>
        <dbReference type="SAM" id="MobiDB-lite"/>
    </source>
</evidence>
<feature type="domain" description="Glycosyltransferase 2-like" evidence="6">
    <location>
        <begin position="1634"/>
        <end position="1818"/>
    </location>
</feature>
<dbReference type="Pfam" id="PF08621">
    <property type="entry name" value="RPAP1_N"/>
    <property type="match status" value="1"/>
</dbReference>
<dbReference type="PANTHER" id="PTHR47605">
    <property type="entry name" value="TRANSCRIPTIONAL ELONGATION REGULATOR MINIYO"/>
    <property type="match status" value="1"/>
</dbReference>
<feature type="compositionally biased region" description="Low complexity" evidence="5">
    <location>
        <begin position="60"/>
        <end position="70"/>
    </location>
</feature>
<evidence type="ECO:0008006" key="12">
    <source>
        <dbReference type="Google" id="ProtNLM"/>
    </source>
</evidence>
<feature type="region of interest" description="Disordered" evidence="5">
    <location>
        <begin position="1201"/>
        <end position="1229"/>
    </location>
</feature>
<name>A0ABP0X784_9BRYO</name>
<dbReference type="InterPro" id="IPR029044">
    <property type="entry name" value="Nucleotide-diphossugar_trans"/>
</dbReference>
<feature type="domain" description="RPAP1 C-terminal" evidence="7">
    <location>
        <begin position="345"/>
        <end position="414"/>
    </location>
</feature>
<dbReference type="Gene3D" id="3.90.550.10">
    <property type="entry name" value="Spore Coat Polysaccharide Biosynthesis Protein SpsA, Chain A"/>
    <property type="match status" value="1"/>
</dbReference>
<comment type="subcellular location">
    <subcellularLocation>
        <location evidence="1">Nucleus</location>
    </subcellularLocation>
</comment>
<dbReference type="InterPro" id="IPR035518">
    <property type="entry name" value="DPG_synthase"/>
</dbReference>
<evidence type="ECO:0000256" key="3">
    <source>
        <dbReference type="ARBA" id="ARBA00023163"/>
    </source>
</evidence>
<feature type="domain" description="RPAP1/MINIYO-like TPR repeats" evidence="9">
    <location>
        <begin position="1301"/>
        <end position="1520"/>
    </location>
</feature>
<accession>A0ABP0X784</accession>
<feature type="compositionally biased region" description="Polar residues" evidence="5">
    <location>
        <begin position="289"/>
        <end position="308"/>
    </location>
</feature>
<proteinExistence type="inferred from homology"/>
<feature type="domain" description="RPAP1 N-terminal" evidence="8">
    <location>
        <begin position="212"/>
        <end position="255"/>
    </location>
</feature>
<dbReference type="InterPro" id="IPR057989">
    <property type="entry name" value="TPR_RPAP1/MINIYO-like"/>
</dbReference>
<dbReference type="Pfam" id="PF08620">
    <property type="entry name" value="RPAP1_C"/>
    <property type="match status" value="1"/>
</dbReference>
<keyword evidence="3" id="KW-0804">Transcription</keyword>
<organism evidence="10 11">
    <name type="scientific">Sphagnum jensenii</name>
    <dbReference type="NCBI Taxonomy" id="128206"/>
    <lineage>
        <taxon>Eukaryota</taxon>
        <taxon>Viridiplantae</taxon>
        <taxon>Streptophyta</taxon>
        <taxon>Embryophyta</taxon>
        <taxon>Bryophyta</taxon>
        <taxon>Sphagnophytina</taxon>
        <taxon>Sphagnopsida</taxon>
        <taxon>Sphagnales</taxon>
        <taxon>Sphagnaceae</taxon>
        <taxon>Sphagnum</taxon>
    </lineage>
</organism>
<dbReference type="Pfam" id="PF25766">
    <property type="entry name" value="TPR_RPAP1"/>
    <property type="match status" value="1"/>
</dbReference>
<feature type="region of interest" description="Disordered" evidence="5">
    <location>
        <begin position="275"/>
        <end position="308"/>
    </location>
</feature>
<evidence type="ECO:0000256" key="1">
    <source>
        <dbReference type="ARBA" id="ARBA00004123"/>
    </source>
</evidence>
<evidence type="ECO:0000259" key="6">
    <source>
        <dbReference type="Pfam" id="PF00535"/>
    </source>
</evidence>
<dbReference type="SUPFAM" id="SSF53448">
    <property type="entry name" value="Nucleotide-diphospho-sugar transferases"/>
    <property type="match status" value="1"/>
</dbReference>
<dbReference type="InterPro" id="IPR013930">
    <property type="entry name" value="RPAP1_N"/>
</dbReference>
<sequence length="1893" mass="208830">MASNRTGDGSKAVRFSETEARAVDEERGGEGGGGGGGKREGQERYEPLPVMGGIKEKGFSSGSVSSAPVSLPNPSVTAFPVARHRSQGPQWLPVKKDEPVVMSKSDGEELGTEALSALAQPLVGKKKAVFSASRWKMKKSSDSAQEIINGVPNAGGTLDKLHEVVPIDTEAPLDYYAGAAAAQARNNVAASPNEIGQSQAVLSGGKSDDAEAIDAENRAAIAAMSAAEVVEAQTELMQRLKPEVLEMLRRRGLKKLSNSHAEHSRSDQFLLTGKKLGHSDDAQPVESVKTGSNETSAQPIESVKTGSNETSVLSQELPVVEQNVGSIVAGKYWTERVEAVRLHKFDLEGNLLDDTSSAVTLSEQSIAERDYLRSEGNPAAIGYSLKEATDLIRSTFPGHRVFALRLIAAVLNKAIMGIQTPNLDPSSRTPTVGEPKEVDWQAVWAYALGPEPQLVLTLRHDLLLTHYQGCWVCICWMMILFANLVQVPFGCRLALDDKHTTVVVACSKALQAILSYSANEAISDLHEAFWPGNTSAFTAPIFRRHTKPSEGFLGGGHWKYNVKTHEMFPFSERASSKADDDDDDGKDTVGDDGTVASKDVAAGFIRMGILPRIRFILEVEKIAGANEPLLSVVIALACHSPAAANAVVKCPRLMDSIIQQFFLMDDDLDSEVGPLRPAHTKAIQLLKVLLQASRMNCIRFAESGALQVAQCELYKQGYPMQLHRLHPRPGEESFEGVRSTIIESLRLWRVCIHYRMGISLFSDIYPALCFWLAPLSAEEIGSNNKEDALYLAQESYMLLESLAQTLPRLHFQEAGMSDNEMEESICLNWTWQVAIPLVGTAIRWLSTDRVSAVTEQLVSAAYGDEQLLTREDGSRTKLVGMLASLFHFLATVSEKILGNDDKEGSITNSPTPWLPTFIPQLGLLLASNQILNYRCWDSEAAQFGSEKSTLFASLCAIRRRGDYEMSLAATSCLHGLVRLLNILDQVIGSSKPESALQTNVGDSSEDQQILFHGLVASGVVELRGLLALVGKEVMMNGHILQSCEENGRGGPAPGLGLGWGSVGGGAWSKEVLVAQASARLVAELLEVLPPSSGSISQAFDHEMRRENSLTSDLMWRISCGFGIAAISDPKNGDLVEKSYSKFLLHPNVLECLFQNMEFILKGRDIAKVSSSWMKNLDLSSKLDPKLVQKLLLKNFRETWTSPKLPKSSKRKDDGNPKLSKQQKSGRAPSRLTIVCEEAGSDSCYVTNSLMREWARQRLPLPTHWLLSPMATNISQILDGSEGDVLAGGKVSVVVQEKLEMEQVVKAGILWLLSLEALNQTRENSESTFIATVPLIRKLHALSTVFVLGGDVFLHEDVQEMVGTLQEFYGHQLDSWQTNKHTKSDEWRSDMGSMPLDFDHIDGTYSTFAETLSEQFGASSYGDLVFARQVAIYLRQGVPDSVQLAIWRGLADAHVLKLLPPLIQCCGQQWGYLYPFERNNQMVEVYVSAWTSGAYDAAIAQHSMSFALALHHIFGYIFVQGNIVKEKLAVDKVIRTLVRSSTRKSQQQSMLKQLLEYQPPSPTKEISELSSEELDKRVFAVAVWGWIFVNRSLHELDVGVRNAGVCPLLEDPTVIPQEWVEFPSVFEPPGKYITLILPAFNEKTRIRVALNDMLSYLQERAQKDASFTFEIIIVDDGSTDNTVKIANEYVSKYGVEVIRVLKLGTNQGKGAAVRKGMLCSRGQLLLMLDSDGATKFSDLEKLEYQMRRSMIEQMASVVDTPMAVWGSRAHLEKQALATRKWYRNLLMKGFHLFVRMVAGGGIRDTQCGFKLFTRTAAQKLFQNMRLTRWCFDVELLYLCNMLHFPVHEVAVTWTEIPGSKINLLSIAHMLLELLFVHLGYGLHIWEVHTSLVQA</sequence>
<dbReference type="Pfam" id="PF00535">
    <property type="entry name" value="Glycos_transf_2"/>
    <property type="match status" value="1"/>
</dbReference>
<feature type="compositionally biased region" description="Basic and acidic residues" evidence="5">
    <location>
        <begin position="37"/>
        <end position="46"/>
    </location>
</feature>
<evidence type="ECO:0000256" key="4">
    <source>
        <dbReference type="ARBA" id="ARBA00023242"/>
    </source>
</evidence>
<reference evidence="10" key="1">
    <citation type="submission" date="2024-02" db="EMBL/GenBank/DDBJ databases">
        <authorList>
            <consortium name="ELIXIR-Norway"/>
            <consortium name="Elixir Norway"/>
        </authorList>
    </citation>
    <scope>NUCLEOTIDE SEQUENCE</scope>
</reference>
<dbReference type="EMBL" id="OZ020100">
    <property type="protein sequence ID" value="CAK9273703.1"/>
    <property type="molecule type" value="Genomic_DNA"/>
</dbReference>
<comment type="similarity">
    <text evidence="2">Belongs to the RPAP1 family.</text>
</comment>
<keyword evidence="4" id="KW-0539">Nucleus</keyword>
<dbReference type="InterPro" id="IPR001173">
    <property type="entry name" value="Glyco_trans_2-like"/>
</dbReference>
<gene>
    <name evidence="10" type="ORF">CSSPJE1EN1_LOCUS19181</name>
</gene>
<dbReference type="Proteomes" id="UP001497444">
    <property type="component" value="Chromosome 5"/>
</dbReference>
<dbReference type="InterPro" id="IPR055326">
    <property type="entry name" value="MINIYO"/>
</dbReference>
<evidence type="ECO:0000313" key="10">
    <source>
        <dbReference type="EMBL" id="CAK9273703.1"/>
    </source>
</evidence>
<feature type="region of interest" description="Disordered" evidence="5">
    <location>
        <begin position="572"/>
        <end position="592"/>
    </location>
</feature>
<keyword evidence="11" id="KW-1185">Reference proteome</keyword>
<feature type="region of interest" description="Disordered" evidence="5">
    <location>
        <begin position="1"/>
        <end position="107"/>
    </location>
</feature>
<evidence type="ECO:0000313" key="11">
    <source>
        <dbReference type="Proteomes" id="UP001497444"/>
    </source>
</evidence>
<evidence type="ECO:0000259" key="8">
    <source>
        <dbReference type="Pfam" id="PF08621"/>
    </source>
</evidence>